<evidence type="ECO:0000256" key="1">
    <source>
        <dbReference type="ARBA" id="ARBA00004651"/>
    </source>
</evidence>
<sequence length="137" mass="14843">MTTSTVDAVARLQDPLTARAPLALGVFRILVGLMYAMHGTVKLFAFPNGPMVTFGAWPGWWAAVLEVVFGLLIAVGFATRVSAFISSGVMAVAYFWKHFPDGFWPIANDGETAALYSFIFALLVFTGPGALALRRQR</sequence>
<feature type="transmembrane region" description="Helical" evidence="7">
    <location>
        <begin position="114"/>
        <end position="133"/>
    </location>
</feature>
<dbReference type="Pfam" id="PF07681">
    <property type="entry name" value="DoxX"/>
    <property type="match status" value="1"/>
</dbReference>
<keyword evidence="3" id="KW-1003">Cell membrane</keyword>
<feature type="transmembrane region" description="Helical" evidence="7">
    <location>
        <begin position="57"/>
        <end position="74"/>
    </location>
</feature>
<dbReference type="AlphaFoldDB" id="A0AAV2WM96"/>
<feature type="transmembrane region" description="Helical" evidence="7">
    <location>
        <begin position="20"/>
        <end position="37"/>
    </location>
</feature>
<gene>
    <name evidence="8" type="ORF">BN1047_03260</name>
</gene>
<evidence type="ECO:0000256" key="7">
    <source>
        <dbReference type="SAM" id="Phobius"/>
    </source>
</evidence>
<dbReference type="EMBL" id="LK021339">
    <property type="protein sequence ID" value="CDQ45365.1"/>
    <property type="molecule type" value="Genomic_DNA"/>
</dbReference>
<evidence type="ECO:0000256" key="5">
    <source>
        <dbReference type="ARBA" id="ARBA00022989"/>
    </source>
</evidence>
<dbReference type="Proteomes" id="UP000028864">
    <property type="component" value="Unassembled WGS sequence"/>
</dbReference>
<dbReference type="PANTHER" id="PTHR33452:SF4">
    <property type="entry name" value="BLL4328 PROTEIN"/>
    <property type="match status" value="1"/>
</dbReference>
<evidence type="ECO:0000256" key="2">
    <source>
        <dbReference type="ARBA" id="ARBA00006679"/>
    </source>
</evidence>
<dbReference type="PANTHER" id="PTHR33452">
    <property type="entry name" value="OXIDOREDUCTASE CATD-RELATED"/>
    <property type="match status" value="1"/>
</dbReference>
<evidence type="ECO:0000256" key="4">
    <source>
        <dbReference type="ARBA" id="ARBA00022692"/>
    </source>
</evidence>
<proteinExistence type="inferred from homology"/>
<name>A0AAV2WM96_MYCNE</name>
<dbReference type="InterPro" id="IPR032808">
    <property type="entry name" value="DoxX"/>
</dbReference>
<keyword evidence="6 7" id="KW-0472">Membrane</keyword>
<evidence type="ECO:0000256" key="6">
    <source>
        <dbReference type="ARBA" id="ARBA00023136"/>
    </source>
</evidence>
<evidence type="ECO:0000313" key="8">
    <source>
        <dbReference type="EMBL" id="CDQ45365.1"/>
    </source>
</evidence>
<accession>A0AAV2WM96</accession>
<dbReference type="GO" id="GO:0005886">
    <property type="term" value="C:plasma membrane"/>
    <property type="evidence" value="ECO:0007669"/>
    <property type="project" value="UniProtKB-SubCell"/>
</dbReference>
<comment type="subcellular location">
    <subcellularLocation>
        <location evidence="1">Cell membrane</location>
        <topology evidence="1">Multi-pass membrane protein</topology>
    </subcellularLocation>
</comment>
<evidence type="ECO:0000256" key="3">
    <source>
        <dbReference type="ARBA" id="ARBA00022475"/>
    </source>
</evidence>
<keyword evidence="5 7" id="KW-1133">Transmembrane helix</keyword>
<reference evidence="8" key="1">
    <citation type="submission" date="2014-05" db="EMBL/GenBank/DDBJ databases">
        <authorList>
            <person name="Urmite Genomes"/>
        </authorList>
    </citation>
    <scope>NUCLEOTIDE SEQUENCE</scope>
    <source>
        <strain evidence="8">DSM 44074</strain>
    </source>
</reference>
<protein>
    <submittedName>
        <fullName evidence="8">DoxX family protein</fullName>
    </submittedName>
</protein>
<evidence type="ECO:0000313" key="9">
    <source>
        <dbReference type="Proteomes" id="UP000028864"/>
    </source>
</evidence>
<keyword evidence="4 7" id="KW-0812">Transmembrane</keyword>
<organism evidence="8 9">
    <name type="scientific">Mycolicibacterium neoaurum</name>
    <name type="common">Mycobacterium neoaurum</name>
    <dbReference type="NCBI Taxonomy" id="1795"/>
    <lineage>
        <taxon>Bacteria</taxon>
        <taxon>Bacillati</taxon>
        <taxon>Actinomycetota</taxon>
        <taxon>Actinomycetes</taxon>
        <taxon>Mycobacteriales</taxon>
        <taxon>Mycobacteriaceae</taxon>
        <taxon>Mycolicibacterium</taxon>
    </lineage>
</organism>
<dbReference type="InterPro" id="IPR051907">
    <property type="entry name" value="DoxX-like_oxidoreductase"/>
</dbReference>
<dbReference type="RefSeq" id="WP_042509867.1">
    <property type="nucleotide sequence ID" value="NZ_LK021339.1"/>
</dbReference>
<comment type="similarity">
    <text evidence="2">Belongs to the DoxX family.</text>
</comment>
<feature type="transmembrane region" description="Helical" evidence="7">
    <location>
        <begin position="81"/>
        <end position="99"/>
    </location>
</feature>
<reference evidence="8" key="2">
    <citation type="submission" date="2015-09" db="EMBL/GenBank/DDBJ databases">
        <title>Draft genome sequence of Mycobacterium neoaurum DSM 44074.</title>
        <authorList>
            <person name="Croce O."/>
            <person name="Robert C."/>
            <person name="Raoult D."/>
            <person name="Drancourt M."/>
        </authorList>
    </citation>
    <scope>NUCLEOTIDE SEQUENCE</scope>
    <source>
        <strain evidence="8">DSM 44074</strain>
    </source>
</reference>